<evidence type="ECO:0000313" key="8">
    <source>
        <dbReference type="EMBL" id="TWU55479.1"/>
    </source>
</evidence>
<dbReference type="InterPro" id="IPR051533">
    <property type="entry name" value="WaaL-like"/>
</dbReference>
<keyword evidence="3 6" id="KW-1133">Transmembrane helix</keyword>
<dbReference type="AlphaFoldDB" id="A0A5C6F6N1"/>
<protein>
    <submittedName>
        <fullName evidence="8">O-Antigen ligase</fullName>
    </submittedName>
</protein>
<keyword evidence="4 6" id="KW-0472">Membrane</keyword>
<dbReference type="Pfam" id="PF14559">
    <property type="entry name" value="TPR_19"/>
    <property type="match status" value="1"/>
</dbReference>
<gene>
    <name evidence="8" type="ORF">Poly59_17780</name>
</gene>
<evidence type="ECO:0000256" key="5">
    <source>
        <dbReference type="PROSITE-ProRule" id="PRU00339"/>
    </source>
</evidence>
<dbReference type="Gene3D" id="1.25.40.10">
    <property type="entry name" value="Tetratricopeptide repeat domain"/>
    <property type="match status" value="1"/>
</dbReference>
<evidence type="ECO:0000256" key="6">
    <source>
        <dbReference type="SAM" id="Phobius"/>
    </source>
</evidence>
<dbReference type="InterPro" id="IPR019734">
    <property type="entry name" value="TPR_rpt"/>
</dbReference>
<feature type="transmembrane region" description="Helical" evidence="6">
    <location>
        <begin position="299"/>
        <end position="317"/>
    </location>
</feature>
<dbReference type="PANTHER" id="PTHR37422">
    <property type="entry name" value="TEICHURONIC ACID BIOSYNTHESIS PROTEIN TUAE"/>
    <property type="match status" value="1"/>
</dbReference>
<dbReference type="InterPro" id="IPR011990">
    <property type="entry name" value="TPR-like_helical_dom_sf"/>
</dbReference>
<feature type="repeat" description="TPR" evidence="5">
    <location>
        <begin position="803"/>
        <end position="836"/>
    </location>
</feature>
<keyword evidence="5" id="KW-0802">TPR repeat</keyword>
<feature type="transmembrane region" description="Helical" evidence="6">
    <location>
        <begin position="398"/>
        <end position="421"/>
    </location>
</feature>
<feature type="transmembrane region" description="Helical" evidence="6">
    <location>
        <begin position="132"/>
        <end position="151"/>
    </location>
</feature>
<organism evidence="8 9">
    <name type="scientific">Rubripirellula reticaptiva</name>
    <dbReference type="NCBI Taxonomy" id="2528013"/>
    <lineage>
        <taxon>Bacteria</taxon>
        <taxon>Pseudomonadati</taxon>
        <taxon>Planctomycetota</taxon>
        <taxon>Planctomycetia</taxon>
        <taxon>Pirellulales</taxon>
        <taxon>Pirellulaceae</taxon>
        <taxon>Rubripirellula</taxon>
    </lineage>
</organism>
<dbReference type="GO" id="GO:0016874">
    <property type="term" value="F:ligase activity"/>
    <property type="evidence" value="ECO:0007669"/>
    <property type="project" value="UniProtKB-KW"/>
</dbReference>
<dbReference type="Pfam" id="PF04932">
    <property type="entry name" value="Wzy_C"/>
    <property type="match status" value="1"/>
</dbReference>
<evidence type="ECO:0000313" key="9">
    <source>
        <dbReference type="Proteomes" id="UP000317977"/>
    </source>
</evidence>
<keyword evidence="9" id="KW-1185">Reference proteome</keyword>
<feature type="transmembrane region" description="Helical" evidence="6">
    <location>
        <begin position="433"/>
        <end position="466"/>
    </location>
</feature>
<dbReference type="GO" id="GO:0016020">
    <property type="term" value="C:membrane"/>
    <property type="evidence" value="ECO:0007669"/>
    <property type="project" value="UniProtKB-SubCell"/>
</dbReference>
<dbReference type="SUPFAM" id="SSF48452">
    <property type="entry name" value="TPR-like"/>
    <property type="match status" value="1"/>
</dbReference>
<dbReference type="OrthoDB" id="260459at2"/>
<feature type="transmembrane region" description="Helical" evidence="6">
    <location>
        <begin position="7"/>
        <end position="28"/>
    </location>
</feature>
<keyword evidence="8" id="KW-0436">Ligase</keyword>
<proteinExistence type="predicted"/>
<comment type="caution">
    <text evidence="8">The sequence shown here is derived from an EMBL/GenBank/DDBJ whole genome shotgun (WGS) entry which is preliminary data.</text>
</comment>
<accession>A0A5C6F6N1</accession>
<evidence type="ECO:0000256" key="4">
    <source>
        <dbReference type="ARBA" id="ARBA00023136"/>
    </source>
</evidence>
<evidence type="ECO:0000256" key="3">
    <source>
        <dbReference type="ARBA" id="ARBA00022989"/>
    </source>
</evidence>
<sequence length="896" mass="97430">MIFLRHFAAFSTAISVLLLAILPIAVALDFGGVLWWTQCVAGLVIAAAFAFSLPTITTWSSYHRPRHMLVMVPLVLWLGFSAFQTIRLSPSIVGLLSPASKVAYTDWISPILPAEQLPSSYPISIAPDDSNHAVALFSVMVLLAWTSLRVFNTRSRLIGLLSAVAITGALISVLGITSLTLPDLAIAKYFSEAGNANFASFVNRNNAALTLNLGLAASLGLLGWRLSALTGQEIDGDEFEIGELFALASDRDSAVGVVCAVLCLAGLLVCGSRGGLGAAVIATTVSFGWMRRRKGLSTIPVAMAVIGIATAILLIPLKLNLESIKRLELLSTNSKTLATDGRLQHWPEGWEAAISHLPTGSGLSTYAYAYLPYQTETPKNWFLHADNLWLELFVEQGIVGITMAFLLLAVLIWCLTTISLTHDALDHGVRITGWYCITAVVFSQFFDFGLIVPANLILFVMLMAAMVSRSSETEELFTLEEDLERPSTWSRIVNSEKLARLASIVSPVVALVALTLTATSIPRLLNDAAVSTAIRTTEMQLAAGQGDTAMLEGIRLQAQNTTEPMLVSQIKTLGQINHRLARLEEVEEQDPATVQQANEMYVATSPTYRRLLGHNASQYIDGLPPTVESSSPTGIASGYREAVNLYLQSLARLPLDPEIRGRLIALDFAMTPAFTPAKPAGDTDAETSVTRHLLTQLGQLHRGHPYQLRDVAALAAQSRMNDLAAEYWKRSLLNSPGWTSNVMQQLSKYKQVDLLAALPDTPAIMRIATSEILASQNASAYPLLETLQSKLQCDDCESTDEKSNCLALSARALLRVNRIDEAARYFAKAIAIKPTNANLRLDLVSALRELGKRSEALQEARKGRQIDPSDLRFDNVIKQMADLELNLEPSVKPISN</sequence>
<dbReference type="EMBL" id="SJPX01000002">
    <property type="protein sequence ID" value="TWU55479.1"/>
    <property type="molecule type" value="Genomic_DNA"/>
</dbReference>
<comment type="subcellular location">
    <subcellularLocation>
        <location evidence="1">Membrane</location>
        <topology evidence="1">Multi-pass membrane protein</topology>
    </subcellularLocation>
</comment>
<dbReference type="PROSITE" id="PS50005">
    <property type="entry name" value="TPR"/>
    <property type="match status" value="1"/>
</dbReference>
<dbReference type="PANTHER" id="PTHR37422:SF23">
    <property type="entry name" value="TEICHURONIC ACID BIOSYNTHESIS PROTEIN TUAE"/>
    <property type="match status" value="1"/>
</dbReference>
<evidence type="ECO:0000259" key="7">
    <source>
        <dbReference type="Pfam" id="PF04932"/>
    </source>
</evidence>
<name>A0A5C6F6N1_9BACT</name>
<feature type="transmembrane region" description="Helical" evidence="6">
    <location>
        <begin position="254"/>
        <end position="287"/>
    </location>
</feature>
<dbReference type="InterPro" id="IPR007016">
    <property type="entry name" value="O-antigen_ligase-rel_domated"/>
</dbReference>
<dbReference type="Proteomes" id="UP000317977">
    <property type="component" value="Unassembled WGS sequence"/>
</dbReference>
<feature type="domain" description="O-antigen ligase-related" evidence="7">
    <location>
        <begin position="259"/>
        <end position="403"/>
    </location>
</feature>
<reference evidence="8 9" key="1">
    <citation type="submission" date="2019-02" db="EMBL/GenBank/DDBJ databases">
        <title>Deep-cultivation of Planctomycetes and their phenomic and genomic characterization uncovers novel biology.</title>
        <authorList>
            <person name="Wiegand S."/>
            <person name="Jogler M."/>
            <person name="Boedeker C."/>
            <person name="Pinto D."/>
            <person name="Vollmers J."/>
            <person name="Rivas-Marin E."/>
            <person name="Kohn T."/>
            <person name="Peeters S.H."/>
            <person name="Heuer A."/>
            <person name="Rast P."/>
            <person name="Oberbeckmann S."/>
            <person name="Bunk B."/>
            <person name="Jeske O."/>
            <person name="Meyerdierks A."/>
            <person name="Storesund J.E."/>
            <person name="Kallscheuer N."/>
            <person name="Luecker S."/>
            <person name="Lage O.M."/>
            <person name="Pohl T."/>
            <person name="Merkel B.J."/>
            <person name="Hornburger P."/>
            <person name="Mueller R.-W."/>
            <person name="Bruemmer F."/>
            <person name="Labrenz M."/>
            <person name="Spormann A.M."/>
            <person name="Op Den Camp H."/>
            <person name="Overmann J."/>
            <person name="Amann R."/>
            <person name="Jetten M.S.M."/>
            <person name="Mascher T."/>
            <person name="Medema M.H."/>
            <person name="Devos D.P."/>
            <person name="Kaster A.-K."/>
            <person name="Ovreas L."/>
            <person name="Rohde M."/>
            <person name="Galperin M.Y."/>
            <person name="Jogler C."/>
        </authorList>
    </citation>
    <scope>NUCLEOTIDE SEQUENCE [LARGE SCALE GENOMIC DNA]</scope>
    <source>
        <strain evidence="8 9">Poly59</strain>
    </source>
</reference>
<evidence type="ECO:0000256" key="1">
    <source>
        <dbReference type="ARBA" id="ARBA00004141"/>
    </source>
</evidence>
<keyword evidence="2 6" id="KW-0812">Transmembrane</keyword>
<feature type="transmembrane region" description="Helical" evidence="6">
    <location>
        <begin position="68"/>
        <end position="86"/>
    </location>
</feature>
<evidence type="ECO:0000256" key="2">
    <source>
        <dbReference type="ARBA" id="ARBA00022692"/>
    </source>
</evidence>
<feature type="transmembrane region" description="Helical" evidence="6">
    <location>
        <begin position="34"/>
        <end position="56"/>
    </location>
</feature>
<feature type="transmembrane region" description="Helical" evidence="6">
    <location>
        <begin position="158"/>
        <end position="181"/>
    </location>
</feature>